<keyword evidence="3" id="KW-0804">Transcription</keyword>
<evidence type="ECO:0000259" key="4">
    <source>
        <dbReference type="PROSITE" id="PS51000"/>
    </source>
</evidence>
<dbReference type="EMBL" id="FNVG01000024">
    <property type="protein sequence ID" value="SEG62816.1"/>
    <property type="molecule type" value="Genomic_DNA"/>
</dbReference>
<dbReference type="PROSITE" id="PS51000">
    <property type="entry name" value="HTH_DEOR_2"/>
    <property type="match status" value="1"/>
</dbReference>
<dbReference type="RefSeq" id="WP_103881926.1">
    <property type="nucleotide sequence ID" value="NZ_FNVG01000024.1"/>
</dbReference>
<dbReference type="AlphaFoldDB" id="A0A1H6BRG9"/>
<proteinExistence type="predicted"/>
<dbReference type="InterPro" id="IPR018356">
    <property type="entry name" value="Tscrpt_reg_HTH_DeoR_CS"/>
</dbReference>
<dbReference type="PROSITE" id="PS00894">
    <property type="entry name" value="HTH_DEOR_1"/>
    <property type="match status" value="1"/>
</dbReference>
<dbReference type="PRINTS" id="PR00037">
    <property type="entry name" value="HTHLACR"/>
</dbReference>
<dbReference type="InterPro" id="IPR001034">
    <property type="entry name" value="DeoR_HTH"/>
</dbReference>
<gene>
    <name evidence="5" type="ORF">SAMN04488244_12453</name>
</gene>
<dbReference type="PANTHER" id="PTHR30363">
    <property type="entry name" value="HTH-TYPE TRANSCRIPTIONAL REGULATOR SRLR-RELATED"/>
    <property type="match status" value="1"/>
</dbReference>
<dbReference type="InterPro" id="IPR037171">
    <property type="entry name" value="NagB/RpiA_transferase-like"/>
</dbReference>
<dbReference type="Proteomes" id="UP000236721">
    <property type="component" value="Unassembled WGS sequence"/>
</dbReference>
<evidence type="ECO:0000256" key="1">
    <source>
        <dbReference type="ARBA" id="ARBA00023015"/>
    </source>
</evidence>
<keyword evidence="1" id="KW-0805">Transcription regulation</keyword>
<dbReference type="Pfam" id="PF00455">
    <property type="entry name" value="DeoRC"/>
    <property type="match status" value="1"/>
</dbReference>
<organism evidence="5 6">
    <name type="scientific">Vibrio hangzhouensis</name>
    <dbReference type="NCBI Taxonomy" id="462991"/>
    <lineage>
        <taxon>Bacteria</taxon>
        <taxon>Pseudomonadati</taxon>
        <taxon>Pseudomonadota</taxon>
        <taxon>Gammaproteobacteria</taxon>
        <taxon>Vibrionales</taxon>
        <taxon>Vibrionaceae</taxon>
        <taxon>Vibrio</taxon>
    </lineage>
</organism>
<dbReference type="InterPro" id="IPR050313">
    <property type="entry name" value="Carb_Metab_HTH_regulators"/>
</dbReference>
<dbReference type="Pfam" id="PF08220">
    <property type="entry name" value="HTH_DeoR"/>
    <property type="match status" value="1"/>
</dbReference>
<dbReference type="Gene3D" id="3.40.50.1360">
    <property type="match status" value="1"/>
</dbReference>
<evidence type="ECO:0000313" key="6">
    <source>
        <dbReference type="Proteomes" id="UP000236721"/>
    </source>
</evidence>
<evidence type="ECO:0000256" key="3">
    <source>
        <dbReference type="ARBA" id="ARBA00023163"/>
    </source>
</evidence>
<dbReference type="Gene3D" id="1.10.10.10">
    <property type="entry name" value="Winged helix-like DNA-binding domain superfamily/Winged helix DNA-binding domain"/>
    <property type="match status" value="1"/>
</dbReference>
<sequence>MIPAERQRTILSLLSHQEVISISELVEHLNVSHMTIRRDIMKLESSGKVISVSGGVQLAQAIHSELSHDAKVEQQASEKALIGKIAASLIEPDATVYLDAGTTSLEIAHQIASRDDLLVITNDFSVAGYLMNYGQCEIYHTGGKIDRENHSSVGGKVAEFLSGMNIDVAFVSTSSWNLKGLSTPNEGKVAVKQAIAKAAQTSYLISDSTKYGRIASFHALDLDKLDGIITDPHLPDWVEQEITDKGLNVYTRLHRMSS</sequence>
<dbReference type="SMART" id="SM01134">
    <property type="entry name" value="DeoRC"/>
    <property type="match status" value="1"/>
</dbReference>
<dbReference type="InterPro" id="IPR036388">
    <property type="entry name" value="WH-like_DNA-bd_sf"/>
</dbReference>
<feature type="domain" description="HTH deoR-type" evidence="4">
    <location>
        <begin position="3"/>
        <end position="58"/>
    </location>
</feature>
<reference evidence="6" key="1">
    <citation type="submission" date="2016-10" db="EMBL/GenBank/DDBJ databases">
        <authorList>
            <person name="Varghese N."/>
            <person name="Submissions S."/>
        </authorList>
    </citation>
    <scope>NUCLEOTIDE SEQUENCE [LARGE SCALE GENOMIC DNA]</scope>
    <source>
        <strain evidence="6">CGMCC 1.7062</strain>
    </source>
</reference>
<protein>
    <submittedName>
        <fullName evidence="5">Transcriptional regulator, DeoR family</fullName>
    </submittedName>
</protein>
<accession>A0A1H6BRG9</accession>
<dbReference type="InterPro" id="IPR036390">
    <property type="entry name" value="WH_DNA-bd_sf"/>
</dbReference>
<dbReference type="SMART" id="SM00420">
    <property type="entry name" value="HTH_DEOR"/>
    <property type="match status" value="1"/>
</dbReference>
<name>A0A1H6BRG9_9VIBR</name>
<dbReference type="InterPro" id="IPR014036">
    <property type="entry name" value="DeoR-like_C"/>
</dbReference>
<dbReference type="OrthoDB" id="9816363at2"/>
<keyword evidence="6" id="KW-1185">Reference proteome</keyword>
<dbReference type="PANTHER" id="PTHR30363:SF58">
    <property type="entry name" value="REGULATORY PROTEIN, DEOR FAMILY"/>
    <property type="match status" value="1"/>
</dbReference>
<dbReference type="GO" id="GO:0003700">
    <property type="term" value="F:DNA-binding transcription factor activity"/>
    <property type="evidence" value="ECO:0007669"/>
    <property type="project" value="InterPro"/>
</dbReference>
<evidence type="ECO:0000313" key="5">
    <source>
        <dbReference type="EMBL" id="SEG62816.1"/>
    </source>
</evidence>
<keyword evidence="2" id="KW-0238">DNA-binding</keyword>
<dbReference type="SUPFAM" id="SSF100950">
    <property type="entry name" value="NagB/RpiA/CoA transferase-like"/>
    <property type="match status" value="1"/>
</dbReference>
<dbReference type="GO" id="GO:0003677">
    <property type="term" value="F:DNA binding"/>
    <property type="evidence" value="ECO:0007669"/>
    <property type="project" value="UniProtKB-KW"/>
</dbReference>
<evidence type="ECO:0000256" key="2">
    <source>
        <dbReference type="ARBA" id="ARBA00023125"/>
    </source>
</evidence>
<dbReference type="SUPFAM" id="SSF46785">
    <property type="entry name" value="Winged helix' DNA-binding domain"/>
    <property type="match status" value="1"/>
</dbReference>